<name>A0A1Q9EGB9_SYMMI</name>
<dbReference type="OrthoDB" id="447588at2759"/>
<dbReference type="Proteomes" id="UP000186817">
    <property type="component" value="Unassembled WGS sequence"/>
</dbReference>
<proteinExistence type="predicted"/>
<sequence length="131" mass="14282">MNAVQYLVMSPAASASTLSLDVFVLPTVAKYLSHLPAAKACRDLGFNAQGGKDTGWVELRTTSSGVIFKFRPLTAKEDSFDSLEEGGLEFVVEARIGSTGCSYGWKVTPKENSERALVDKFQKDWAKVSEK</sequence>
<evidence type="ECO:0000313" key="2">
    <source>
        <dbReference type="Proteomes" id="UP000186817"/>
    </source>
</evidence>
<evidence type="ECO:0000313" key="1">
    <source>
        <dbReference type="EMBL" id="OLQ06459.1"/>
    </source>
</evidence>
<organism evidence="1 2">
    <name type="scientific">Symbiodinium microadriaticum</name>
    <name type="common">Dinoflagellate</name>
    <name type="synonym">Zooxanthella microadriatica</name>
    <dbReference type="NCBI Taxonomy" id="2951"/>
    <lineage>
        <taxon>Eukaryota</taxon>
        <taxon>Sar</taxon>
        <taxon>Alveolata</taxon>
        <taxon>Dinophyceae</taxon>
        <taxon>Suessiales</taxon>
        <taxon>Symbiodiniaceae</taxon>
        <taxon>Symbiodinium</taxon>
    </lineage>
</organism>
<dbReference type="AlphaFoldDB" id="A0A1Q9EGB9"/>
<gene>
    <name evidence="1" type="ORF">AK812_SmicGene10243</name>
</gene>
<reference evidence="1 2" key="1">
    <citation type="submission" date="2016-02" db="EMBL/GenBank/DDBJ databases">
        <title>Genome analysis of coral dinoflagellate symbionts highlights evolutionary adaptations to a symbiotic lifestyle.</title>
        <authorList>
            <person name="Aranda M."/>
            <person name="Li Y."/>
            <person name="Liew Y.J."/>
            <person name="Baumgarten S."/>
            <person name="Simakov O."/>
            <person name="Wilson M."/>
            <person name="Piel J."/>
            <person name="Ashoor H."/>
            <person name="Bougouffa S."/>
            <person name="Bajic V.B."/>
            <person name="Ryu T."/>
            <person name="Ravasi T."/>
            <person name="Bayer T."/>
            <person name="Micklem G."/>
            <person name="Kim H."/>
            <person name="Bhak J."/>
            <person name="Lajeunesse T.C."/>
            <person name="Voolstra C.R."/>
        </authorList>
    </citation>
    <scope>NUCLEOTIDE SEQUENCE [LARGE SCALE GENOMIC DNA]</scope>
    <source>
        <strain evidence="1 2">CCMP2467</strain>
    </source>
</reference>
<protein>
    <submittedName>
        <fullName evidence="1">Uncharacterized protein</fullName>
    </submittedName>
</protein>
<accession>A0A1Q9EGB9</accession>
<dbReference type="EMBL" id="LSRX01000159">
    <property type="protein sequence ID" value="OLQ06459.1"/>
    <property type="molecule type" value="Genomic_DNA"/>
</dbReference>
<comment type="caution">
    <text evidence="1">The sequence shown here is derived from an EMBL/GenBank/DDBJ whole genome shotgun (WGS) entry which is preliminary data.</text>
</comment>
<keyword evidence="2" id="KW-1185">Reference proteome</keyword>